<sequence>MLVGLHLIMMQTQVTMIGIPVHC</sequence>
<keyword evidence="2" id="KW-1185">Reference proteome</keyword>
<evidence type="ECO:0000313" key="1">
    <source>
        <dbReference type="EMBL" id="WMV33688.1"/>
    </source>
</evidence>
<proteinExistence type="predicted"/>
<dbReference type="AlphaFoldDB" id="A0AAF0R2Z4"/>
<reference evidence="1" key="1">
    <citation type="submission" date="2023-08" db="EMBL/GenBank/DDBJ databases">
        <title>A de novo genome assembly of Solanum verrucosum Schlechtendal, a Mexican diploid species geographically isolated from the other diploid A-genome species in potato relatives.</title>
        <authorList>
            <person name="Hosaka K."/>
        </authorList>
    </citation>
    <scope>NUCLEOTIDE SEQUENCE</scope>
    <source>
        <tissue evidence="1">Young leaves</tissue>
    </source>
</reference>
<accession>A0AAF0R2Z4</accession>
<dbReference type="EMBL" id="CP133617">
    <property type="protein sequence ID" value="WMV33688.1"/>
    <property type="molecule type" value="Genomic_DNA"/>
</dbReference>
<gene>
    <name evidence="1" type="ORF">MTR67_027073</name>
</gene>
<protein>
    <submittedName>
        <fullName evidence="1">Uncharacterized protein</fullName>
    </submittedName>
</protein>
<name>A0AAF0R2Z4_SOLVR</name>
<organism evidence="1 2">
    <name type="scientific">Solanum verrucosum</name>
    <dbReference type="NCBI Taxonomy" id="315347"/>
    <lineage>
        <taxon>Eukaryota</taxon>
        <taxon>Viridiplantae</taxon>
        <taxon>Streptophyta</taxon>
        <taxon>Embryophyta</taxon>
        <taxon>Tracheophyta</taxon>
        <taxon>Spermatophyta</taxon>
        <taxon>Magnoliopsida</taxon>
        <taxon>eudicotyledons</taxon>
        <taxon>Gunneridae</taxon>
        <taxon>Pentapetalae</taxon>
        <taxon>asterids</taxon>
        <taxon>lamiids</taxon>
        <taxon>Solanales</taxon>
        <taxon>Solanaceae</taxon>
        <taxon>Solanoideae</taxon>
        <taxon>Solaneae</taxon>
        <taxon>Solanum</taxon>
    </lineage>
</organism>
<dbReference type="Proteomes" id="UP001234989">
    <property type="component" value="Chromosome 6"/>
</dbReference>
<evidence type="ECO:0000313" key="2">
    <source>
        <dbReference type="Proteomes" id="UP001234989"/>
    </source>
</evidence>